<dbReference type="RefSeq" id="WP_188558486.1">
    <property type="nucleotide sequence ID" value="NZ_BMGS01000007.1"/>
</dbReference>
<protein>
    <submittedName>
        <fullName evidence="1">Uncharacterized protein</fullName>
    </submittedName>
</protein>
<organism evidence="1 2">
    <name type="scientific">Hymenobacter glacieicola</name>
    <dbReference type="NCBI Taxonomy" id="1562124"/>
    <lineage>
        <taxon>Bacteria</taxon>
        <taxon>Pseudomonadati</taxon>
        <taxon>Bacteroidota</taxon>
        <taxon>Cytophagia</taxon>
        <taxon>Cytophagales</taxon>
        <taxon>Hymenobacteraceae</taxon>
        <taxon>Hymenobacter</taxon>
    </lineage>
</organism>
<sequence>MSLPATHSVYPPLPEELTALLRTIRLHLLALHPTSPYRVARLVRIADQLEYVLSRWPLEGWPQASRQEATMPTKVALLTSITATKASLTSPIAQQELQWRAMHKLLLENTLHFI</sequence>
<evidence type="ECO:0000313" key="1">
    <source>
        <dbReference type="EMBL" id="GGG50315.1"/>
    </source>
</evidence>
<dbReference type="EMBL" id="BMGS01000007">
    <property type="protein sequence ID" value="GGG50315.1"/>
    <property type="molecule type" value="Genomic_DNA"/>
</dbReference>
<accession>A0ABQ1WXW0</accession>
<proteinExistence type="predicted"/>
<evidence type="ECO:0000313" key="2">
    <source>
        <dbReference type="Proteomes" id="UP000601361"/>
    </source>
</evidence>
<reference evidence="2" key="1">
    <citation type="journal article" date="2019" name="Int. J. Syst. Evol. Microbiol.">
        <title>The Global Catalogue of Microorganisms (GCM) 10K type strain sequencing project: providing services to taxonomists for standard genome sequencing and annotation.</title>
        <authorList>
            <consortium name="The Broad Institute Genomics Platform"/>
            <consortium name="The Broad Institute Genome Sequencing Center for Infectious Disease"/>
            <person name="Wu L."/>
            <person name="Ma J."/>
        </authorList>
    </citation>
    <scope>NUCLEOTIDE SEQUENCE [LARGE SCALE GENOMIC DNA]</scope>
    <source>
        <strain evidence="2">CGMCC 1.12990</strain>
    </source>
</reference>
<gene>
    <name evidence="1" type="ORF">GCM10011378_28070</name>
</gene>
<dbReference type="Proteomes" id="UP000601361">
    <property type="component" value="Unassembled WGS sequence"/>
</dbReference>
<keyword evidence="2" id="KW-1185">Reference proteome</keyword>
<comment type="caution">
    <text evidence="1">The sequence shown here is derived from an EMBL/GenBank/DDBJ whole genome shotgun (WGS) entry which is preliminary data.</text>
</comment>
<name>A0ABQ1WXW0_9BACT</name>